<accession>A0A351RAZ3</accession>
<dbReference type="SUPFAM" id="SSF55961">
    <property type="entry name" value="Bet v1-like"/>
    <property type="match status" value="1"/>
</dbReference>
<protein>
    <submittedName>
        <fullName evidence="2">SRPBCC family protein</fullName>
    </submittedName>
</protein>
<dbReference type="InterPro" id="IPR019587">
    <property type="entry name" value="Polyketide_cyclase/dehydratase"/>
</dbReference>
<organism evidence="2 3">
    <name type="scientific">Methylotenera mobilis</name>
    <dbReference type="NCBI Taxonomy" id="359408"/>
    <lineage>
        <taxon>Bacteria</taxon>
        <taxon>Pseudomonadati</taxon>
        <taxon>Pseudomonadota</taxon>
        <taxon>Betaproteobacteria</taxon>
        <taxon>Nitrosomonadales</taxon>
        <taxon>Methylophilaceae</taxon>
        <taxon>Methylotenera</taxon>
    </lineage>
</organism>
<dbReference type="CDD" id="cd07821">
    <property type="entry name" value="PYR_PYL_RCAR_like"/>
    <property type="match status" value="1"/>
</dbReference>
<dbReference type="Pfam" id="PF10604">
    <property type="entry name" value="Polyketide_cyc2"/>
    <property type="match status" value="1"/>
</dbReference>
<comment type="caution">
    <text evidence="2">The sequence shown here is derived from an EMBL/GenBank/DDBJ whole genome shotgun (WGS) entry which is preliminary data.</text>
</comment>
<dbReference type="STRING" id="1132855.GCA_000384255_02042"/>
<dbReference type="EMBL" id="DNAA01000156">
    <property type="protein sequence ID" value="HBA09214.1"/>
    <property type="molecule type" value="Genomic_DNA"/>
</dbReference>
<gene>
    <name evidence="2" type="ORF">DCW48_06400</name>
</gene>
<evidence type="ECO:0000313" key="2">
    <source>
        <dbReference type="EMBL" id="HBA09214.1"/>
    </source>
</evidence>
<evidence type="ECO:0000313" key="3">
    <source>
        <dbReference type="Proteomes" id="UP000264313"/>
    </source>
</evidence>
<dbReference type="Proteomes" id="UP000264313">
    <property type="component" value="Unassembled WGS sequence"/>
</dbReference>
<dbReference type="PANTHER" id="PTHR39332:SF7">
    <property type="entry name" value="SRPBCC FAMILY PROTEIN"/>
    <property type="match status" value="1"/>
</dbReference>
<reference evidence="2 3" key="1">
    <citation type="journal article" date="2018" name="Nat. Biotechnol.">
        <title>A standardized bacterial taxonomy based on genome phylogeny substantially revises the tree of life.</title>
        <authorList>
            <person name="Parks D.H."/>
            <person name="Chuvochina M."/>
            <person name="Waite D.W."/>
            <person name="Rinke C."/>
            <person name="Skarshewski A."/>
            <person name="Chaumeil P.A."/>
            <person name="Hugenholtz P."/>
        </authorList>
    </citation>
    <scope>NUCLEOTIDE SEQUENCE [LARGE SCALE GENOMIC DNA]</scope>
    <source>
        <strain evidence="2">UBA9958</strain>
    </source>
</reference>
<dbReference type="Gene3D" id="3.30.530.20">
    <property type="match status" value="1"/>
</dbReference>
<feature type="signal peptide" evidence="1">
    <location>
        <begin position="1"/>
        <end position="18"/>
    </location>
</feature>
<name>A0A351RAZ3_9PROT</name>
<evidence type="ECO:0000256" key="1">
    <source>
        <dbReference type="SAM" id="SignalP"/>
    </source>
</evidence>
<dbReference type="AlphaFoldDB" id="A0A351RAZ3"/>
<proteinExistence type="predicted"/>
<keyword evidence="1" id="KW-0732">Signal</keyword>
<feature type="chain" id="PRO_5016974644" evidence="1">
    <location>
        <begin position="19"/>
        <end position="169"/>
    </location>
</feature>
<dbReference type="PANTHER" id="PTHR39332">
    <property type="entry name" value="BLL4707 PROTEIN"/>
    <property type="match status" value="1"/>
</dbReference>
<sequence>MKKIYALILMAVATPAIAHGPTPQKTDQSVLIGAAPDAVWKLLSEPCAIKDWHPDVVGCESITPLKRTLVLKNGSKINEEIDEILPSEMSISYRLGDIDIKALPVSSLTGRLKVTADGTSSKVVWVARYYRADTTNEPPKGLDDESALNAVNAYVKAALAGLEKPVPKK</sequence>
<dbReference type="InterPro" id="IPR023393">
    <property type="entry name" value="START-like_dom_sf"/>
</dbReference>